<dbReference type="Gene3D" id="3.40.50.300">
    <property type="entry name" value="P-loop containing nucleotide triphosphate hydrolases"/>
    <property type="match status" value="1"/>
</dbReference>
<dbReference type="InterPro" id="IPR032319">
    <property type="entry name" value="CLP1_P"/>
</dbReference>
<evidence type="ECO:0000256" key="1">
    <source>
        <dbReference type="SAM" id="Phobius"/>
    </source>
</evidence>
<keyword evidence="4" id="KW-1185">Reference proteome</keyword>
<organism evidence="3 4">
    <name type="scientific">Arabidopsis arenosa</name>
    <name type="common">Sand rock-cress</name>
    <name type="synonym">Cardaminopsis arenosa</name>
    <dbReference type="NCBI Taxonomy" id="38785"/>
    <lineage>
        <taxon>Eukaryota</taxon>
        <taxon>Viridiplantae</taxon>
        <taxon>Streptophyta</taxon>
        <taxon>Embryophyta</taxon>
        <taxon>Tracheophyta</taxon>
        <taxon>Spermatophyta</taxon>
        <taxon>Magnoliopsida</taxon>
        <taxon>eudicotyledons</taxon>
        <taxon>Gunneridae</taxon>
        <taxon>Pentapetalae</taxon>
        <taxon>rosids</taxon>
        <taxon>malvids</taxon>
        <taxon>Brassicales</taxon>
        <taxon>Brassicaceae</taxon>
        <taxon>Camelineae</taxon>
        <taxon>Arabidopsis</taxon>
    </lineage>
</organism>
<reference evidence="3" key="1">
    <citation type="submission" date="2021-01" db="EMBL/GenBank/DDBJ databases">
        <authorList>
            <person name="Bezrukov I."/>
        </authorList>
    </citation>
    <scope>NUCLEOTIDE SEQUENCE</scope>
</reference>
<dbReference type="Proteomes" id="UP000682877">
    <property type="component" value="Chromosome 2"/>
</dbReference>
<gene>
    <name evidence="3" type="ORF">AARE701A_LOCUS5779</name>
</gene>
<keyword evidence="1" id="KW-0472">Membrane</keyword>
<feature type="domain" description="Clp1 P-loop" evidence="2">
    <location>
        <begin position="4"/>
        <end position="56"/>
    </location>
</feature>
<dbReference type="PANTHER" id="PTHR30353">
    <property type="entry name" value="INNER MEMBRANE PROTEIN DEDA-RELATED"/>
    <property type="match status" value="1"/>
</dbReference>
<dbReference type="AlphaFoldDB" id="A0A8S1ZQY2"/>
<feature type="transmembrane region" description="Helical" evidence="1">
    <location>
        <begin position="179"/>
        <end position="201"/>
    </location>
</feature>
<dbReference type="InterPro" id="IPR032818">
    <property type="entry name" value="DedA-like"/>
</dbReference>
<dbReference type="Pfam" id="PF16575">
    <property type="entry name" value="CLP1_P"/>
    <property type="match status" value="1"/>
</dbReference>
<name>A0A8S1ZQY2_ARAAE</name>
<dbReference type="PANTHER" id="PTHR30353:SF0">
    <property type="entry name" value="TRANSMEMBRANE PROTEIN"/>
    <property type="match status" value="1"/>
</dbReference>
<keyword evidence="1" id="KW-1133">Transmembrane helix</keyword>
<feature type="transmembrane region" description="Helical" evidence="1">
    <location>
        <begin position="207"/>
        <end position="227"/>
    </location>
</feature>
<evidence type="ECO:0000313" key="3">
    <source>
        <dbReference type="EMBL" id="CAE5964601.1"/>
    </source>
</evidence>
<sequence>MVGKPTFVDLNIGQSSITIPGTVSATPSKMLVDPVEGFPLDRLLCTTLVTTTPSLPRLHSMSLAWLSSLYASTRKGPFICRRNDMSNIVMPLYFSISLGDKSKADEELDEDEEVPRLDESDSDAMFFLRFLKAFMISLWLRLKRDCKEKALSITQAVQKYGNLSGFVERFSLRMRNPTAFFAGALLVIGFLLRELPMFALAAVANAVGVWTIFPYMVAASTALFLYIRSRYSSKN</sequence>
<dbReference type="EMBL" id="LR999452">
    <property type="protein sequence ID" value="CAE5964601.1"/>
    <property type="molecule type" value="Genomic_DNA"/>
</dbReference>
<protein>
    <recommendedName>
        <fullName evidence="2">Clp1 P-loop domain-containing protein</fullName>
    </recommendedName>
</protein>
<proteinExistence type="predicted"/>
<evidence type="ECO:0000313" key="4">
    <source>
        <dbReference type="Proteomes" id="UP000682877"/>
    </source>
</evidence>
<keyword evidence="1" id="KW-0812">Transmembrane</keyword>
<evidence type="ECO:0000259" key="2">
    <source>
        <dbReference type="Pfam" id="PF16575"/>
    </source>
</evidence>
<dbReference type="InterPro" id="IPR027417">
    <property type="entry name" value="P-loop_NTPase"/>
</dbReference>
<accession>A0A8S1ZQY2</accession>